<accession>A0ACC0AWN0</accession>
<dbReference type="EMBL" id="CM044705">
    <property type="protein sequence ID" value="KAI5664412.1"/>
    <property type="molecule type" value="Genomic_DNA"/>
</dbReference>
<name>A0ACC0AWN0_CATRO</name>
<protein>
    <submittedName>
        <fullName evidence="1">Uncharacterized protein</fullName>
    </submittedName>
</protein>
<keyword evidence="2" id="KW-1185">Reference proteome</keyword>
<reference evidence="2" key="1">
    <citation type="journal article" date="2023" name="Nat. Plants">
        <title>Single-cell RNA sequencing provides a high-resolution roadmap for understanding the multicellular compartmentation of specialized metabolism.</title>
        <authorList>
            <person name="Sun S."/>
            <person name="Shen X."/>
            <person name="Li Y."/>
            <person name="Li Y."/>
            <person name="Wang S."/>
            <person name="Li R."/>
            <person name="Zhang H."/>
            <person name="Shen G."/>
            <person name="Guo B."/>
            <person name="Wei J."/>
            <person name="Xu J."/>
            <person name="St-Pierre B."/>
            <person name="Chen S."/>
            <person name="Sun C."/>
        </authorList>
    </citation>
    <scope>NUCLEOTIDE SEQUENCE [LARGE SCALE GENOMIC DNA]</scope>
</reference>
<organism evidence="1 2">
    <name type="scientific">Catharanthus roseus</name>
    <name type="common">Madagascar periwinkle</name>
    <name type="synonym">Vinca rosea</name>
    <dbReference type="NCBI Taxonomy" id="4058"/>
    <lineage>
        <taxon>Eukaryota</taxon>
        <taxon>Viridiplantae</taxon>
        <taxon>Streptophyta</taxon>
        <taxon>Embryophyta</taxon>
        <taxon>Tracheophyta</taxon>
        <taxon>Spermatophyta</taxon>
        <taxon>Magnoliopsida</taxon>
        <taxon>eudicotyledons</taxon>
        <taxon>Gunneridae</taxon>
        <taxon>Pentapetalae</taxon>
        <taxon>asterids</taxon>
        <taxon>lamiids</taxon>
        <taxon>Gentianales</taxon>
        <taxon>Apocynaceae</taxon>
        <taxon>Rauvolfioideae</taxon>
        <taxon>Vinceae</taxon>
        <taxon>Catharanthinae</taxon>
        <taxon>Catharanthus</taxon>
    </lineage>
</organism>
<gene>
    <name evidence="1" type="ORF">M9H77_23735</name>
</gene>
<evidence type="ECO:0000313" key="2">
    <source>
        <dbReference type="Proteomes" id="UP001060085"/>
    </source>
</evidence>
<comment type="caution">
    <text evidence="1">The sequence shown here is derived from an EMBL/GenBank/DDBJ whole genome shotgun (WGS) entry which is preliminary data.</text>
</comment>
<proteinExistence type="predicted"/>
<evidence type="ECO:0000313" key="1">
    <source>
        <dbReference type="EMBL" id="KAI5664412.1"/>
    </source>
</evidence>
<dbReference type="Proteomes" id="UP001060085">
    <property type="component" value="Linkage Group LG05"/>
</dbReference>
<sequence length="335" mass="38424">MDTIIVMENSLQERKMELVTSLLMLKIMSIIFMIPMGNPFVDVKERIINMIVMSIVLINGMKVHDSLGIVDCSYDRKAYDESLYCKNFYRKGYQSEQDMHGMKEHRGYVQNQFKMSLPPFFEKCEPEPYLEWDGKAEELSQVYELMGKDKISLALEYFTHAAIASFVLGIEDQGKSFEKDLSIIPGDITIIFSLNIFSLCHEVSLGELGMLLVSYTSHVSIFGEFCAISLDENLFPLVPCMLKCLTPCVSLENQLVPNVFRCLSSHDSFVNLLLPREAKLHFLCFEHKNLHGDSFMEPKVVEIWLFCAIFDVLHARIEGKFVENNDCLLTFLILS</sequence>